<dbReference type="EMBL" id="HACM01012078">
    <property type="protein sequence ID" value="CRZ12520.1"/>
    <property type="molecule type" value="Transcribed_RNA"/>
</dbReference>
<proteinExistence type="predicted"/>
<organism evidence="1">
    <name type="scientific">Spongospora subterranea</name>
    <dbReference type="NCBI Taxonomy" id="70186"/>
    <lineage>
        <taxon>Eukaryota</taxon>
        <taxon>Sar</taxon>
        <taxon>Rhizaria</taxon>
        <taxon>Endomyxa</taxon>
        <taxon>Phytomyxea</taxon>
        <taxon>Plasmodiophorida</taxon>
        <taxon>Plasmodiophoridae</taxon>
        <taxon>Spongospora</taxon>
    </lineage>
</organism>
<protein>
    <submittedName>
        <fullName evidence="1">Uncharacterized protein</fullName>
    </submittedName>
</protein>
<sequence length="150" mass="17145">RLELFLIYLKMVFLTRTWNKFKKTPHLCNPKDSVFGSKRFDRASMITNSNEMESHVSKLKPTCAQSAIRPATLWVRMGKRFGILPGGCQCSGRVLRRLTESAADSEFKRVFTSIADQWFALRAIWETSTPAMLKLRTCYTGSVSRRTSVS</sequence>
<feature type="non-terminal residue" evidence="1">
    <location>
        <position position="1"/>
    </location>
</feature>
<evidence type="ECO:0000313" key="1">
    <source>
        <dbReference type="EMBL" id="CRZ12520.1"/>
    </source>
</evidence>
<reference evidence="1" key="1">
    <citation type="submission" date="2015-04" db="EMBL/GenBank/DDBJ databases">
        <title>The genome sequence of the plant pathogenic Rhizarian Plasmodiophora brassicae reveals insights in its biotrophic life cycle and the origin of chitin synthesis.</title>
        <authorList>
            <person name="Schwelm A."/>
            <person name="Fogelqvist J."/>
            <person name="Knaust A."/>
            <person name="Julke S."/>
            <person name="Lilja T."/>
            <person name="Dhandapani V."/>
            <person name="Bonilla-Rosso G."/>
            <person name="Karlsson M."/>
            <person name="Shevchenko A."/>
            <person name="Choi S.R."/>
            <person name="Kim H.G."/>
            <person name="Park J.Y."/>
            <person name="Lim Y.P."/>
            <person name="Ludwig-Muller J."/>
            <person name="Dixelius C."/>
        </authorList>
    </citation>
    <scope>NUCLEOTIDE SEQUENCE</scope>
    <source>
        <tissue evidence="1">Potato root galls</tissue>
    </source>
</reference>
<name>A0A0H5RE40_9EUKA</name>
<dbReference type="AlphaFoldDB" id="A0A0H5RE40"/>
<feature type="non-terminal residue" evidence="1">
    <location>
        <position position="150"/>
    </location>
</feature>
<accession>A0A0H5RE40</accession>